<protein>
    <submittedName>
        <fullName evidence="1">Uncharacterized protein</fullName>
    </submittedName>
</protein>
<dbReference type="AlphaFoldDB" id="Q9PCC4"/>
<sequence length="58" mass="6647">MTISYFNLMTNFKERSCISFISNVACINKPFGSIYDLGYGGPQQKQHQIANDRMPTRI</sequence>
<name>Q9PCC4_XYLFA</name>
<organism evidence="1 2">
    <name type="scientific">Xylella fastidiosa (strain 9a5c)</name>
    <dbReference type="NCBI Taxonomy" id="160492"/>
    <lineage>
        <taxon>Bacteria</taxon>
        <taxon>Pseudomonadati</taxon>
        <taxon>Pseudomonadota</taxon>
        <taxon>Gammaproteobacteria</taxon>
        <taxon>Lysobacterales</taxon>
        <taxon>Lysobacteraceae</taxon>
        <taxon>Xylella</taxon>
    </lineage>
</organism>
<dbReference type="STRING" id="160492.XF_1857"/>
<dbReference type="EMBL" id="AE003849">
    <property type="protein sequence ID" value="AAF84663.1"/>
    <property type="molecule type" value="Genomic_DNA"/>
</dbReference>
<dbReference type="HOGENOM" id="CLU_2978320_0_0_6"/>
<dbReference type="PIR" id="A82628">
    <property type="entry name" value="A82628"/>
</dbReference>
<gene>
    <name evidence="1" type="ordered locus">XF_1857</name>
</gene>
<dbReference type="Proteomes" id="UP000000812">
    <property type="component" value="Chromosome"/>
</dbReference>
<accession>Q9PCC4</accession>
<proteinExistence type="predicted"/>
<reference evidence="1 2" key="1">
    <citation type="journal article" date="2000" name="Nature">
        <title>The genome sequence of the plant pathogen Xylella fastidiosa.</title>
        <authorList>
            <person name="Simpson A.J."/>
            <person name="Reinach F.C."/>
            <person name="Arruda P."/>
            <person name="Abreu F.A."/>
            <person name="Acencio M."/>
            <person name="Alvarenga R."/>
            <person name="Alves L.M."/>
            <person name="Araya J.E."/>
            <person name="Baia G.S."/>
            <person name="Baptista C.S."/>
            <person name="Barros M.H."/>
            <person name="Bonaccorsi E.D."/>
            <person name="Bordin S."/>
            <person name="Bove J.M."/>
            <person name="Briones M.R."/>
            <person name="Bueno M.R."/>
            <person name="Camargo A.A."/>
            <person name="Camargo L.E."/>
            <person name="Carraro D.M."/>
            <person name="Carrer H."/>
            <person name="Colauto N.B."/>
            <person name="Colombo C."/>
            <person name="Costa F.F."/>
            <person name="Costa M.C."/>
            <person name="Costa-Neto C.M."/>
            <person name="Coutinho L.L."/>
            <person name="Cristofani M."/>
            <person name="Dias-Neto E."/>
            <person name="Docena C."/>
            <person name="El-Dorry H."/>
            <person name="Facincani A.P."/>
            <person name="Ferreira A.J."/>
            <person name="Ferreira V.C."/>
            <person name="Ferro J.A."/>
            <person name="Fraga J.S."/>
            <person name="Franca S.C."/>
            <person name="Franco M.C."/>
            <person name="Frohme M."/>
            <person name="Furlan L.R."/>
            <person name="Garnier M."/>
            <person name="Goldman G.H."/>
            <person name="Goldman M.H."/>
            <person name="Gomes S.L."/>
            <person name="Gruber A."/>
            <person name="Ho P.L."/>
            <person name="Hoheisel J.D."/>
            <person name="Junqueira M.L."/>
            <person name="Kemper E.L."/>
            <person name="Kitajima J.P."/>
            <person name="Krieger J.E."/>
            <person name="Kuramae E.E."/>
            <person name="Laigret F."/>
            <person name="Lambais M.R."/>
            <person name="Leite L.C."/>
            <person name="Lemos E.G."/>
            <person name="Lemos M.V."/>
            <person name="Lopes S.A."/>
            <person name="Lopes C.R."/>
            <person name="Machado J.A."/>
            <person name="Machado M.A."/>
            <person name="Madeira A.M."/>
            <person name="Madeira H.M."/>
            <person name="Marino C.L."/>
            <person name="Marques M.V."/>
            <person name="Martins E.A."/>
            <person name="Martins E.M."/>
            <person name="Matsukuma A.Y."/>
            <person name="Menck C.F."/>
            <person name="Miracca E.C."/>
            <person name="Miyaki C.Y."/>
            <person name="Monteriro-Vitorello C.B."/>
            <person name="Moon D.H."/>
            <person name="Nagai M.A."/>
            <person name="Nascimento A.L."/>
            <person name="Netto L.E."/>
            <person name="Nhani A.Jr."/>
            <person name="Nobrega F.G."/>
            <person name="Nunes L.R."/>
            <person name="Oliveira M.A."/>
            <person name="de Oliveira M.C."/>
            <person name="de Oliveira R.C."/>
            <person name="Palmieri D.A."/>
            <person name="Paris A."/>
            <person name="Peixoto B.R."/>
            <person name="Pereira G.A."/>
            <person name="Pereira H.A.Jr."/>
            <person name="Pesquero J.B."/>
            <person name="Quaggio R.B."/>
            <person name="Roberto P.G."/>
            <person name="Rodrigues V."/>
            <person name="de M Rosa A.J."/>
            <person name="de Rosa V.E.Jr."/>
            <person name="de Sa R.G."/>
            <person name="Santelli R.V."/>
            <person name="Sawasaki H.E."/>
            <person name="da Silva A.C."/>
            <person name="da Silva A.M."/>
            <person name="da Silva F.R."/>
            <person name="da Silva W.A.Jr."/>
            <person name="da Silveira J.F."/>
            <person name="Silvestri M.L."/>
            <person name="Siqueira W.J."/>
            <person name="de Souza A.A."/>
            <person name="de Souza A.P."/>
            <person name="Terenzi M.F."/>
            <person name="Truffi D."/>
            <person name="Tsai S.M."/>
            <person name="Tsuhako M.H."/>
            <person name="Vallada H."/>
            <person name="Van Sluys M.A."/>
            <person name="Verjovski-Almeida S."/>
            <person name="Vettore A.L."/>
            <person name="Zago M.A."/>
            <person name="Zatz M."/>
            <person name="Meidanis J."/>
            <person name="Setubal J.C."/>
        </authorList>
    </citation>
    <scope>NUCLEOTIDE SEQUENCE [LARGE SCALE GENOMIC DNA]</scope>
    <source>
        <strain evidence="1 2">9a5c</strain>
    </source>
</reference>
<evidence type="ECO:0000313" key="2">
    <source>
        <dbReference type="Proteomes" id="UP000000812"/>
    </source>
</evidence>
<evidence type="ECO:0000313" key="1">
    <source>
        <dbReference type="EMBL" id="AAF84663.1"/>
    </source>
</evidence>
<dbReference type="KEGG" id="xfa:XF_1857"/>